<dbReference type="SUPFAM" id="SSF56059">
    <property type="entry name" value="Glutathione synthetase ATP-binding domain-like"/>
    <property type="match status" value="1"/>
</dbReference>
<dbReference type="PANTHER" id="PTHR42793">
    <property type="entry name" value="COA BINDING DOMAIN CONTAINING PROTEIN"/>
    <property type="match status" value="1"/>
</dbReference>
<name>A0ABT2J317_9PSEU</name>
<dbReference type="InterPro" id="IPR003781">
    <property type="entry name" value="CoA-bd"/>
</dbReference>
<dbReference type="InterPro" id="IPR016102">
    <property type="entry name" value="Succinyl-CoA_synth-like"/>
</dbReference>
<dbReference type="SUPFAM" id="SSF51735">
    <property type="entry name" value="NAD(P)-binding Rossmann-fold domains"/>
    <property type="match status" value="1"/>
</dbReference>
<evidence type="ECO:0000313" key="3">
    <source>
        <dbReference type="Proteomes" id="UP001156441"/>
    </source>
</evidence>
<evidence type="ECO:0000259" key="1">
    <source>
        <dbReference type="SMART" id="SM00881"/>
    </source>
</evidence>
<dbReference type="InterPro" id="IPR036291">
    <property type="entry name" value="NAD(P)-bd_dom_sf"/>
</dbReference>
<reference evidence="2 3" key="1">
    <citation type="submission" date="2021-02" db="EMBL/GenBank/DDBJ databases">
        <title>Actinophytocola xerophila sp. nov., isolated from soil of cotton cropping field.</title>
        <authorList>
            <person name="Huang R."/>
            <person name="Chen X."/>
            <person name="Ge X."/>
            <person name="Liu W."/>
        </authorList>
    </citation>
    <scope>NUCLEOTIDE SEQUENCE [LARGE SCALE GENOMIC DNA]</scope>
    <source>
        <strain evidence="2 3">S1-96</strain>
    </source>
</reference>
<proteinExistence type="predicted"/>
<accession>A0ABT2J317</accession>
<dbReference type="InterPro" id="IPR013815">
    <property type="entry name" value="ATP_grasp_subdomain_1"/>
</dbReference>
<dbReference type="SUPFAM" id="SSF52210">
    <property type="entry name" value="Succinyl-CoA synthetase domains"/>
    <property type="match status" value="2"/>
</dbReference>
<evidence type="ECO:0000313" key="2">
    <source>
        <dbReference type="EMBL" id="MCT2582253.1"/>
    </source>
</evidence>
<keyword evidence="3" id="KW-1185">Reference proteome</keyword>
<dbReference type="Gene3D" id="3.40.50.720">
    <property type="entry name" value="NAD(P)-binding Rossmann-like Domain"/>
    <property type="match status" value="1"/>
</dbReference>
<dbReference type="Pfam" id="PF19045">
    <property type="entry name" value="Ligase_CoA_2"/>
    <property type="match status" value="1"/>
</dbReference>
<dbReference type="InterPro" id="IPR043938">
    <property type="entry name" value="Ligase_CoA_dom"/>
</dbReference>
<dbReference type="Pfam" id="PF13380">
    <property type="entry name" value="CoA_binding_2"/>
    <property type="match status" value="1"/>
</dbReference>
<dbReference type="RefSeq" id="WP_260189600.1">
    <property type="nucleotide sequence ID" value="NZ_JAFFZE010000004.1"/>
</dbReference>
<dbReference type="Gene3D" id="3.30.1490.20">
    <property type="entry name" value="ATP-grasp fold, A domain"/>
    <property type="match status" value="1"/>
</dbReference>
<dbReference type="GO" id="GO:0016874">
    <property type="term" value="F:ligase activity"/>
    <property type="evidence" value="ECO:0007669"/>
    <property type="project" value="UniProtKB-KW"/>
</dbReference>
<dbReference type="Pfam" id="PF13549">
    <property type="entry name" value="ATP-grasp_5"/>
    <property type="match status" value="1"/>
</dbReference>
<dbReference type="SMART" id="SM00881">
    <property type="entry name" value="CoA_binding"/>
    <property type="match status" value="1"/>
</dbReference>
<dbReference type="EMBL" id="JAFFZE010000004">
    <property type="protein sequence ID" value="MCT2582253.1"/>
    <property type="molecule type" value="Genomic_DNA"/>
</dbReference>
<protein>
    <submittedName>
        <fullName evidence="2">Acetate--CoA ligase family protein</fullName>
    </submittedName>
</protein>
<dbReference type="Pfam" id="PF13607">
    <property type="entry name" value="Succ_CoA_lig"/>
    <property type="match status" value="1"/>
</dbReference>
<dbReference type="InterPro" id="IPR032875">
    <property type="entry name" value="Succ_CoA_lig_flav_dom"/>
</dbReference>
<dbReference type="Proteomes" id="UP001156441">
    <property type="component" value="Unassembled WGS sequence"/>
</dbReference>
<keyword evidence="2" id="KW-0436">Ligase</keyword>
<gene>
    <name evidence="2" type="ORF">JT362_03825</name>
</gene>
<sequence>MSLDVFLNPRSVAVVGASAKEDSVGGRIIGQLATTFDGPVYPINPKYDDIRGLRTYPAVGAVGEKVDLVLAAAAARQIPAVLRDGAEAGARGAVVFSSGFAEVGGDGRALQDELRSAVRETGVRLLGPNCLGFVNFRRGMKATFTRIPFEMDGGNIAVLSQSGSMGIGTASLLRDDGANVSFWAATGNELDVSTGELAEELLGSADDVPDVIAVLVEGVENADAIMRAGRAAAAAGKQVVLLKIGRTDRGRKAAVSHTAAMAGSYVTFRAACEQNGIVLVETIRELVDVTRGFAAGRRAGGNRLVIVSSSGGSGALMADVTEDAGLELPEPSATLRDRLAGHLPSFGSASNPVDITGNLVNDLRPTAAVLDEICATDEFDLVAYSTVARTLPEAHREMLLEAKAGTGKPFFAVAHQPDVLAAMAGRGLTCFADGAAMVRVLGRLVEAESARRFLDLTDAPEPGEPTLTGPVRGLSETDATRLVARYGIAVPRETAVTDAPSAAAATDALAGPVVLKIDAPWLPHKSDVGGVVLGVRGGDEAAAAYRRLAEVAERNRPSEDAGYRVLVAEQVPSGVELMLGVTRDPVHGPVVTLAAGGVTTEIMGESQTSVVPFNRARAEAMVDRLWNGRLVRHPRGLTAAARVSLVEAILAVQRLAASEPWVSEVDMNPLIATADRVIAVDALVVLGQEVAS</sequence>
<feature type="domain" description="CoA-binding" evidence="1">
    <location>
        <begin position="6"/>
        <end position="100"/>
    </location>
</feature>
<dbReference type="Gene3D" id="3.30.470.20">
    <property type="entry name" value="ATP-grasp fold, B domain"/>
    <property type="match status" value="1"/>
</dbReference>
<dbReference type="Gene3D" id="3.40.50.261">
    <property type="entry name" value="Succinyl-CoA synthetase domains"/>
    <property type="match status" value="2"/>
</dbReference>
<comment type="caution">
    <text evidence="2">The sequence shown here is derived from an EMBL/GenBank/DDBJ whole genome shotgun (WGS) entry which is preliminary data.</text>
</comment>
<dbReference type="PANTHER" id="PTHR42793:SF1">
    <property type="entry name" value="PEPTIDYL-LYSINE N-ACETYLTRANSFERASE PATZ"/>
    <property type="match status" value="1"/>
</dbReference>
<organism evidence="2 3">
    <name type="scientific">Actinophytocola gossypii</name>
    <dbReference type="NCBI Taxonomy" id="2812003"/>
    <lineage>
        <taxon>Bacteria</taxon>
        <taxon>Bacillati</taxon>
        <taxon>Actinomycetota</taxon>
        <taxon>Actinomycetes</taxon>
        <taxon>Pseudonocardiales</taxon>
        <taxon>Pseudonocardiaceae</taxon>
    </lineage>
</organism>